<reference evidence="4 5" key="1">
    <citation type="submission" date="2019-02" db="EMBL/GenBank/DDBJ databases">
        <title>Arcanobacterium bovis sp. nov., isolated from the milk of a cow with mastitis.</title>
        <authorList>
            <person name="Sammra O."/>
            <person name="Foster G."/>
            <person name="Hassan A."/>
            <person name="Alssahen M."/>
            <person name="Laemmler C."/>
            <person name="Borowiak M."/>
            <person name="Malorny B."/>
            <person name="Abdulmawjood A."/>
        </authorList>
    </citation>
    <scope>NUCLEOTIDE SEQUENCE [LARGE SCALE GENOMIC DNA]</scope>
    <source>
        <strain evidence="4 5">C605018/01/1</strain>
    </source>
</reference>
<feature type="transmembrane region" description="Helical" evidence="3">
    <location>
        <begin position="290"/>
        <end position="309"/>
    </location>
</feature>
<comment type="caution">
    <text evidence="4">The sequence shown here is derived from an EMBL/GenBank/DDBJ whole genome shotgun (WGS) entry which is preliminary data.</text>
</comment>
<organism evidence="4 5">
    <name type="scientific">Arcanobacterium bovis</name>
    <dbReference type="NCBI Taxonomy" id="2529275"/>
    <lineage>
        <taxon>Bacteria</taxon>
        <taxon>Bacillati</taxon>
        <taxon>Actinomycetota</taxon>
        <taxon>Actinomycetes</taxon>
        <taxon>Actinomycetales</taxon>
        <taxon>Actinomycetaceae</taxon>
        <taxon>Arcanobacterium</taxon>
    </lineage>
</organism>
<sequence>MAEQPILLLSHLSFSSAALLESEVALRKIRRTRWKLNKFSLIPAFIALIGVVILLYPMAASWVSQVNQSALVRDYSRALDNAQPSKDQQIQLAHKYNEALRSGAIIESGANKAVGTGSNAGADSTASLKYEDMLHTPQSAVMARVKVDAIDVDLPVYHGTSDETLRVGVGHLKGTSLPVGGIGTRAVLTAHRGLAEATLFTNLDKVKKNDEIVIEVFGEVLDYRVVDIQIIDPDATQNIKADPNRDLISLITCTPLGINTQRILVTAERVTPTPADVAQEQGKKPDIPGFPWWIVYLSVALSVITWYVWSSGTRQISIKPD</sequence>
<feature type="active site" description="Acyl-thioester intermediate" evidence="2">
    <location>
        <position position="253"/>
    </location>
</feature>
<gene>
    <name evidence="4" type="ORF">EZJ44_00955</name>
</gene>
<accession>A0A4Q9V2C6</accession>
<dbReference type="EMBL" id="SJDT01000001">
    <property type="protein sequence ID" value="TBW23738.1"/>
    <property type="molecule type" value="Genomic_DNA"/>
</dbReference>
<dbReference type="Pfam" id="PF04203">
    <property type="entry name" value="Sortase"/>
    <property type="match status" value="1"/>
</dbReference>
<keyword evidence="3" id="KW-1133">Transmembrane helix</keyword>
<dbReference type="AlphaFoldDB" id="A0A4Q9V2C6"/>
<name>A0A4Q9V2C6_9ACTO</name>
<evidence type="ECO:0000313" key="5">
    <source>
        <dbReference type="Proteomes" id="UP000293036"/>
    </source>
</evidence>
<dbReference type="OrthoDB" id="5242161at2"/>
<proteinExistence type="predicted"/>
<keyword evidence="1" id="KW-0378">Hydrolase</keyword>
<dbReference type="NCBIfam" id="NF033745">
    <property type="entry name" value="class_C_sortase"/>
    <property type="match status" value="1"/>
</dbReference>
<protein>
    <submittedName>
        <fullName evidence="4">Class C sortase</fullName>
    </submittedName>
</protein>
<evidence type="ECO:0000256" key="2">
    <source>
        <dbReference type="PIRSR" id="PIRSR605754-1"/>
    </source>
</evidence>
<dbReference type="GO" id="GO:0016787">
    <property type="term" value="F:hydrolase activity"/>
    <property type="evidence" value="ECO:0007669"/>
    <property type="project" value="UniProtKB-KW"/>
</dbReference>
<dbReference type="InterPro" id="IPR042002">
    <property type="entry name" value="Sortase_C"/>
</dbReference>
<evidence type="ECO:0000256" key="3">
    <source>
        <dbReference type="SAM" id="Phobius"/>
    </source>
</evidence>
<dbReference type="NCBIfam" id="TIGR01076">
    <property type="entry name" value="sortase_fam"/>
    <property type="match status" value="1"/>
</dbReference>
<dbReference type="SUPFAM" id="SSF63817">
    <property type="entry name" value="Sortase"/>
    <property type="match status" value="1"/>
</dbReference>
<dbReference type="CDD" id="cd05827">
    <property type="entry name" value="Sortase_C"/>
    <property type="match status" value="1"/>
</dbReference>
<keyword evidence="3" id="KW-0812">Transmembrane</keyword>
<dbReference type="RefSeq" id="WP_131279216.1">
    <property type="nucleotide sequence ID" value="NZ_JBHSLR010000009.1"/>
</dbReference>
<feature type="transmembrane region" description="Helical" evidence="3">
    <location>
        <begin position="38"/>
        <end position="59"/>
    </location>
</feature>
<evidence type="ECO:0000256" key="1">
    <source>
        <dbReference type="ARBA" id="ARBA00022801"/>
    </source>
</evidence>
<keyword evidence="5" id="KW-1185">Reference proteome</keyword>
<dbReference type="Gene3D" id="2.40.260.10">
    <property type="entry name" value="Sortase"/>
    <property type="match status" value="1"/>
</dbReference>
<dbReference type="InterPro" id="IPR023365">
    <property type="entry name" value="Sortase_dom-sf"/>
</dbReference>
<keyword evidence="3" id="KW-0472">Membrane</keyword>
<evidence type="ECO:0000313" key="4">
    <source>
        <dbReference type="EMBL" id="TBW23738.1"/>
    </source>
</evidence>
<dbReference type="InterPro" id="IPR005754">
    <property type="entry name" value="Sortase"/>
</dbReference>
<dbReference type="Proteomes" id="UP000293036">
    <property type="component" value="Unassembled WGS sequence"/>
</dbReference>
<feature type="active site" description="Proton donor/acceptor" evidence="2">
    <location>
        <position position="191"/>
    </location>
</feature>